<dbReference type="InterPro" id="IPR000073">
    <property type="entry name" value="AB_hydrolase_1"/>
</dbReference>
<dbReference type="PRINTS" id="PR00412">
    <property type="entry name" value="EPOXHYDRLASE"/>
</dbReference>
<dbReference type="EMBL" id="CP043494">
    <property type="protein sequence ID" value="WNG49001.1"/>
    <property type="molecule type" value="Genomic_DNA"/>
</dbReference>
<name>A0ABY9X0U1_9BACT</name>
<organism evidence="3 4">
    <name type="scientific">Archangium minus</name>
    <dbReference type="NCBI Taxonomy" id="83450"/>
    <lineage>
        <taxon>Bacteria</taxon>
        <taxon>Pseudomonadati</taxon>
        <taxon>Myxococcota</taxon>
        <taxon>Myxococcia</taxon>
        <taxon>Myxococcales</taxon>
        <taxon>Cystobacterineae</taxon>
        <taxon>Archangiaceae</taxon>
        <taxon>Archangium</taxon>
    </lineage>
</organism>
<sequence>MEHHYAEFNGIRMHYVTHGTGKPLVLLHGFPEYWGVWRGLMRELEREYQLIAPDLRGYNLTSRPQGVEHYRIQHLVADVRGLADHLGLKQFNLLVQDWGGLVGWNFLLRHPERVERFMTIDITHPALFLRDLRTNPQQQQASQYMLRFRQEGAAEAYFHADDFAAGRQNVFEDARKHGAQLTQEEEKEWLEVWKQPGAVTAGLNYYRATELGPPDGKGHPGGGNMLDDLRPEQLLVRTPVLVMWAEKDPALLQSGLEGIEQYVPNLTIRRVPDATHWLSLEKPAVVAQHVREFLAR</sequence>
<reference evidence="3 4" key="1">
    <citation type="submission" date="2019-08" db="EMBL/GenBank/DDBJ databases">
        <title>Archangium and Cystobacter genomes.</title>
        <authorList>
            <person name="Chen I.-C.K."/>
            <person name="Wielgoss S."/>
        </authorList>
    </citation>
    <scope>NUCLEOTIDE SEQUENCE [LARGE SCALE GENOMIC DNA]</scope>
    <source>
        <strain evidence="3 4">Cbm 6</strain>
    </source>
</reference>
<dbReference type="Proteomes" id="UP001611383">
    <property type="component" value="Chromosome"/>
</dbReference>
<dbReference type="Gene3D" id="3.40.50.1820">
    <property type="entry name" value="alpha/beta hydrolase"/>
    <property type="match status" value="1"/>
</dbReference>
<protein>
    <submittedName>
        <fullName evidence="3">Alpha/beta hydrolase</fullName>
    </submittedName>
</protein>
<evidence type="ECO:0000313" key="3">
    <source>
        <dbReference type="EMBL" id="WNG49001.1"/>
    </source>
</evidence>
<evidence type="ECO:0000256" key="1">
    <source>
        <dbReference type="ARBA" id="ARBA00022801"/>
    </source>
</evidence>
<accession>A0ABY9X0U1</accession>
<keyword evidence="1 3" id="KW-0378">Hydrolase</keyword>
<dbReference type="RefSeq" id="WP_395806671.1">
    <property type="nucleotide sequence ID" value="NZ_CP043494.1"/>
</dbReference>
<evidence type="ECO:0000259" key="2">
    <source>
        <dbReference type="Pfam" id="PF00561"/>
    </source>
</evidence>
<gene>
    <name evidence="3" type="ORF">F0U60_36450</name>
</gene>
<proteinExistence type="predicted"/>
<dbReference type="GO" id="GO:0016787">
    <property type="term" value="F:hydrolase activity"/>
    <property type="evidence" value="ECO:0007669"/>
    <property type="project" value="UniProtKB-KW"/>
</dbReference>
<dbReference type="InterPro" id="IPR029058">
    <property type="entry name" value="AB_hydrolase_fold"/>
</dbReference>
<dbReference type="PRINTS" id="PR00111">
    <property type="entry name" value="ABHYDROLASE"/>
</dbReference>
<dbReference type="SUPFAM" id="SSF53474">
    <property type="entry name" value="alpha/beta-Hydrolases"/>
    <property type="match status" value="1"/>
</dbReference>
<dbReference type="Pfam" id="PF00561">
    <property type="entry name" value="Abhydrolase_1"/>
    <property type="match status" value="1"/>
</dbReference>
<feature type="domain" description="AB hydrolase-1" evidence="2">
    <location>
        <begin position="22"/>
        <end position="283"/>
    </location>
</feature>
<evidence type="ECO:0000313" key="4">
    <source>
        <dbReference type="Proteomes" id="UP001611383"/>
    </source>
</evidence>
<dbReference type="PANTHER" id="PTHR43329">
    <property type="entry name" value="EPOXIDE HYDROLASE"/>
    <property type="match status" value="1"/>
</dbReference>
<keyword evidence="4" id="KW-1185">Reference proteome</keyword>
<dbReference type="InterPro" id="IPR000639">
    <property type="entry name" value="Epox_hydrolase-like"/>
</dbReference>